<comment type="caution">
    <text evidence="1">The sequence shown here is derived from an EMBL/GenBank/DDBJ whole genome shotgun (WGS) entry which is preliminary data.</text>
</comment>
<accession>A0A4R8DHG7</accession>
<protein>
    <submittedName>
        <fullName evidence="1">Uncharacterized protein</fullName>
    </submittedName>
</protein>
<keyword evidence="2" id="KW-1185">Reference proteome</keyword>
<proteinExistence type="predicted"/>
<dbReference type="Proteomes" id="UP000294498">
    <property type="component" value="Unassembled WGS sequence"/>
</dbReference>
<evidence type="ECO:0000313" key="1">
    <source>
        <dbReference type="EMBL" id="TDW97163.1"/>
    </source>
</evidence>
<reference evidence="1 2" key="1">
    <citation type="submission" date="2019-03" db="EMBL/GenBank/DDBJ databases">
        <title>Genomic Encyclopedia of Type Strains, Phase IV (KMG-IV): sequencing the most valuable type-strain genomes for metagenomic binning, comparative biology and taxonomic classification.</title>
        <authorList>
            <person name="Goeker M."/>
        </authorList>
    </citation>
    <scope>NUCLEOTIDE SEQUENCE [LARGE SCALE GENOMIC DNA]</scope>
    <source>
        <strain evidence="1 2">DSM 100059</strain>
    </source>
</reference>
<sequence>MKDNVEYLFLSHLVTLIKERIDELGTTSQAKDLYESGQRIAYYEVGGFVMECCNVFNISLADIGISDFDPEKLILP</sequence>
<dbReference type="OrthoDB" id="1495899at2"/>
<dbReference type="AlphaFoldDB" id="A0A4R8DHG7"/>
<name>A0A4R8DHG7_9BACT</name>
<dbReference type="EMBL" id="SODV01000002">
    <property type="protein sequence ID" value="TDW97163.1"/>
    <property type="molecule type" value="Genomic_DNA"/>
</dbReference>
<gene>
    <name evidence="1" type="ORF">EDB95_5005</name>
</gene>
<evidence type="ECO:0000313" key="2">
    <source>
        <dbReference type="Proteomes" id="UP000294498"/>
    </source>
</evidence>
<dbReference type="RefSeq" id="WP_133998894.1">
    <property type="nucleotide sequence ID" value="NZ_SODV01000002.1"/>
</dbReference>
<organism evidence="1 2">
    <name type="scientific">Dinghuibacter silviterrae</name>
    <dbReference type="NCBI Taxonomy" id="1539049"/>
    <lineage>
        <taxon>Bacteria</taxon>
        <taxon>Pseudomonadati</taxon>
        <taxon>Bacteroidota</taxon>
        <taxon>Chitinophagia</taxon>
        <taxon>Chitinophagales</taxon>
        <taxon>Chitinophagaceae</taxon>
        <taxon>Dinghuibacter</taxon>
    </lineage>
</organism>